<evidence type="ECO:0000256" key="4">
    <source>
        <dbReference type="ARBA" id="ARBA00022692"/>
    </source>
</evidence>
<keyword evidence="3 9" id="KW-0808">Transferase</keyword>
<evidence type="ECO:0000256" key="9">
    <source>
        <dbReference type="RuleBase" id="RU364016"/>
    </source>
</evidence>
<evidence type="ECO:0000313" key="11">
    <source>
        <dbReference type="Proteomes" id="UP000271087"/>
    </source>
</evidence>
<dbReference type="GO" id="GO:0047238">
    <property type="term" value="F:glucuronosyl-N-acetylgalactosaminyl-proteoglycan 4-beta-N-acetylgalactosaminyltransferase activity"/>
    <property type="evidence" value="ECO:0007669"/>
    <property type="project" value="TreeGrafter"/>
</dbReference>
<comment type="subcellular location">
    <subcellularLocation>
        <location evidence="1 9">Golgi apparatus</location>
        <location evidence="1 9">Golgi stack membrane</location>
        <topology evidence="1 9">Single-pass type II membrane protein</topology>
    </subcellularLocation>
</comment>
<keyword evidence="5 9" id="KW-0735">Signal-anchor</keyword>
<sequence>LFDEFNANARQRGRVLRFQNIHYGYMRVEPRHGVDYMLDMVLWFKKIRPPHRATLSVRRHAYVQQTFGSLEIISDDFFRDTLRQRIAKSIRLWKETNKTKDYNWQQIKLPPEKFHVHMILPLAGRVDSFRRFANNLRTVCLNRRIFSLILVIYDSVPDMDAAIAALIDELKLEIDIRVRFSFFSTLSV</sequence>
<evidence type="ECO:0000313" key="12">
    <source>
        <dbReference type="WBParaSite" id="nOo.2.0.1.t12271-RA"/>
    </source>
</evidence>
<dbReference type="PANTHER" id="PTHR12369:SF11">
    <property type="entry name" value="HEXOSYLTRANSFERASE"/>
    <property type="match status" value="1"/>
</dbReference>
<dbReference type="GO" id="GO:0032580">
    <property type="term" value="C:Golgi cisterna membrane"/>
    <property type="evidence" value="ECO:0007669"/>
    <property type="project" value="UniProtKB-SubCell"/>
</dbReference>
<evidence type="ECO:0000256" key="5">
    <source>
        <dbReference type="ARBA" id="ARBA00022968"/>
    </source>
</evidence>
<dbReference type="Proteomes" id="UP000271087">
    <property type="component" value="Unassembled WGS sequence"/>
</dbReference>
<dbReference type="STRING" id="42157.A0A182EVS8"/>
<dbReference type="PANTHER" id="PTHR12369">
    <property type="entry name" value="CHONDROITIN SYNTHASE"/>
    <property type="match status" value="1"/>
</dbReference>
<keyword evidence="6" id="KW-1133">Transmembrane helix</keyword>
<proteinExistence type="inferred from homology"/>
<keyword evidence="11" id="KW-1185">Reference proteome</keyword>
<dbReference type="InterPro" id="IPR008428">
    <property type="entry name" value="Chond_GalNAc"/>
</dbReference>
<dbReference type="InterPro" id="IPR051227">
    <property type="entry name" value="CS_glycosyltransferase"/>
</dbReference>
<dbReference type="EMBL" id="UYRW01010126">
    <property type="protein sequence ID" value="VDM98512.1"/>
    <property type="molecule type" value="Genomic_DNA"/>
</dbReference>
<evidence type="ECO:0000256" key="2">
    <source>
        <dbReference type="ARBA" id="ARBA00009239"/>
    </source>
</evidence>
<dbReference type="WBParaSite" id="nOo.2.0.1.t12271-RA">
    <property type="protein sequence ID" value="nOo.2.0.1.t12271-RA"/>
    <property type="gene ID" value="nOo.2.0.1.g12271"/>
</dbReference>
<evidence type="ECO:0000256" key="7">
    <source>
        <dbReference type="ARBA" id="ARBA00023034"/>
    </source>
</evidence>
<reference evidence="10 11" key="2">
    <citation type="submission" date="2018-08" db="EMBL/GenBank/DDBJ databases">
        <authorList>
            <person name="Laetsch R D."/>
            <person name="Stevens L."/>
            <person name="Kumar S."/>
            <person name="Blaxter L. M."/>
        </authorList>
    </citation>
    <scope>NUCLEOTIDE SEQUENCE [LARGE SCALE GENOMIC DNA]</scope>
</reference>
<keyword evidence="8" id="KW-0472">Membrane</keyword>
<gene>
    <name evidence="10" type="ORF">NOO_LOCUS12271</name>
</gene>
<protein>
    <recommendedName>
        <fullName evidence="9">Hexosyltransferase</fullName>
        <ecNumber evidence="9">2.4.1.-</ecNumber>
    </recommendedName>
</protein>
<evidence type="ECO:0000256" key="8">
    <source>
        <dbReference type="ARBA" id="ARBA00023136"/>
    </source>
</evidence>
<comment type="similarity">
    <text evidence="2 9">Belongs to the chondroitin N-acetylgalactosaminyltransferase family.</text>
</comment>
<evidence type="ECO:0000256" key="6">
    <source>
        <dbReference type="ARBA" id="ARBA00022989"/>
    </source>
</evidence>
<keyword evidence="4" id="KW-0812">Transmembrane</keyword>
<name>A0A182EVS8_ONCOC</name>
<evidence type="ECO:0000313" key="10">
    <source>
        <dbReference type="EMBL" id="VDM98512.1"/>
    </source>
</evidence>
<dbReference type="AlphaFoldDB" id="A0A182EVS8"/>
<dbReference type="EC" id="2.4.1.-" evidence="9"/>
<keyword evidence="7 9" id="KW-0333">Golgi apparatus</keyword>
<organism evidence="12">
    <name type="scientific">Onchocerca ochengi</name>
    <name type="common">Filarial nematode worm</name>
    <dbReference type="NCBI Taxonomy" id="42157"/>
    <lineage>
        <taxon>Eukaryota</taxon>
        <taxon>Metazoa</taxon>
        <taxon>Ecdysozoa</taxon>
        <taxon>Nematoda</taxon>
        <taxon>Chromadorea</taxon>
        <taxon>Rhabditida</taxon>
        <taxon>Spirurina</taxon>
        <taxon>Spiruromorpha</taxon>
        <taxon>Filarioidea</taxon>
        <taxon>Onchocercidae</taxon>
        <taxon>Onchocerca</taxon>
    </lineage>
</organism>
<dbReference type="OrthoDB" id="431432at2759"/>
<accession>A0A182EVS8</accession>
<evidence type="ECO:0000256" key="1">
    <source>
        <dbReference type="ARBA" id="ARBA00004447"/>
    </source>
</evidence>
<reference evidence="12" key="1">
    <citation type="submission" date="2016-06" db="UniProtKB">
        <authorList>
            <consortium name="WormBaseParasite"/>
        </authorList>
    </citation>
    <scope>IDENTIFICATION</scope>
</reference>
<dbReference type="Pfam" id="PF05679">
    <property type="entry name" value="CHGN"/>
    <property type="match status" value="1"/>
</dbReference>
<evidence type="ECO:0000256" key="3">
    <source>
        <dbReference type="ARBA" id="ARBA00022679"/>
    </source>
</evidence>